<dbReference type="InterPro" id="IPR041319">
    <property type="entry name" value="DUF5543"/>
</dbReference>
<dbReference type="Pfam" id="PF17697">
    <property type="entry name" value="DUF5543"/>
    <property type="match status" value="1"/>
</dbReference>
<accession>A0A8D2E2Z3</accession>
<organism evidence="2 3">
    <name type="scientific">Theropithecus gelada</name>
    <name type="common">Gelada baboon</name>
    <dbReference type="NCBI Taxonomy" id="9565"/>
    <lineage>
        <taxon>Eukaryota</taxon>
        <taxon>Metazoa</taxon>
        <taxon>Chordata</taxon>
        <taxon>Craniata</taxon>
        <taxon>Vertebrata</taxon>
        <taxon>Euteleostomi</taxon>
        <taxon>Mammalia</taxon>
        <taxon>Eutheria</taxon>
        <taxon>Euarchontoglires</taxon>
        <taxon>Primates</taxon>
        <taxon>Haplorrhini</taxon>
        <taxon>Catarrhini</taxon>
        <taxon>Cercopithecidae</taxon>
        <taxon>Cercopithecinae</taxon>
        <taxon>Theropithecus</taxon>
    </lineage>
</organism>
<sequence length="136" mass="15273">VYCRYFDPNVCAVFAVQGGKVGRKHGIKRGRRPSMRNPAQQARGPWIHESKHPAFAKQQINLEMPSSGVTTERAWVSFIILLHGSLTLPTHCEDCSCLPGCHLGDLYNLAPAERTCWQHINSRDGSLVIWCPHLLK</sequence>
<keyword evidence="3" id="KW-1185">Reference proteome</keyword>
<evidence type="ECO:0000313" key="2">
    <source>
        <dbReference type="Ensembl" id="ENSTGEP00000000138.1"/>
    </source>
</evidence>
<evidence type="ECO:0000313" key="3">
    <source>
        <dbReference type="Proteomes" id="UP000694411"/>
    </source>
</evidence>
<reference evidence="2" key="3">
    <citation type="submission" date="2025-09" db="UniProtKB">
        <authorList>
            <consortium name="Ensembl"/>
        </authorList>
    </citation>
    <scope>IDENTIFICATION</scope>
</reference>
<proteinExistence type="predicted"/>
<name>A0A8D2E2Z3_THEGE</name>
<reference evidence="2" key="1">
    <citation type="submission" date="2018-05" db="EMBL/GenBank/DDBJ databases">
        <title>Whole genome of Theropithecus gelada.</title>
        <authorList>
            <person name="Chiou K.L."/>
            <person name="Snyder-Mackler N."/>
        </authorList>
    </citation>
    <scope>NUCLEOTIDE SEQUENCE [LARGE SCALE GENOMIC DNA]</scope>
</reference>
<dbReference type="AlphaFoldDB" id="A0A8D2E2Z3"/>
<reference evidence="2" key="2">
    <citation type="submission" date="2025-08" db="UniProtKB">
        <authorList>
            <consortium name="Ensembl"/>
        </authorList>
    </citation>
    <scope>IDENTIFICATION</scope>
</reference>
<feature type="compositionally biased region" description="Basic residues" evidence="1">
    <location>
        <begin position="24"/>
        <end position="34"/>
    </location>
</feature>
<protein>
    <submittedName>
        <fullName evidence="2">SEM1 26S proteasome complex subunit</fullName>
    </submittedName>
</protein>
<dbReference type="Ensembl" id="ENSTGET00000000203.1">
    <property type="protein sequence ID" value="ENSTGEP00000000138.1"/>
    <property type="gene ID" value="ENSTGEG00000000168.1"/>
</dbReference>
<dbReference type="Proteomes" id="UP000694411">
    <property type="component" value="Chromosome 3"/>
</dbReference>
<evidence type="ECO:0000256" key="1">
    <source>
        <dbReference type="SAM" id="MobiDB-lite"/>
    </source>
</evidence>
<feature type="region of interest" description="Disordered" evidence="1">
    <location>
        <begin position="24"/>
        <end position="43"/>
    </location>
</feature>